<dbReference type="InterPro" id="IPR049011">
    <property type="entry name" value="Anamorsin_N_metazoan"/>
</dbReference>
<dbReference type="InterPro" id="IPR029063">
    <property type="entry name" value="SAM-dependent_MTases_sf"/>
</dbReference>
<dbReference type="Pfam" id="PF20922">
    <property type="entry name" value="Anamorsin_N"/>
    <property type="match status" value="1"/>
</dbReference>
<evidence type="ECO:0000259" key="12">
    <source>
        <dbReference type="Pfam" id="PF20922"/>
    </source>
</evidence>
<dbReference type="InterPro" id="IPR007785">
    <property type="entry name" value="Anamorsin"/>
</dbReference>
<keyword evidence="3 10" id="KW-0004">4Fe-4S</keyword>
<evidence type="ECO:0000256" key="10">
    <source>
        <dbReference type="HAMAP-Rule" id="MF_03115"/>
    </source>
</evidence>
<feature type="short sequence motif" description="Cx2C motif 2" evidence="10">
    <location>
        <begin position="264"/>
        <end position="267"/>
    </location>
</feature>
<feature type="binding site" evidence="10">
    <location>
        <position position="267"/>
    </location>
    <ligand>
        <name>[4Fe-4S] cluster</name>
        <dbReference type="ChEBI" id="CHEBI:49883"/>
    </ligand>
</feature>
<feature type="binding site" evidence="10">
    <location>
        <position position="253"/>
    </location>
    <ligand>
        <name>[4Fe-4S] cluster</name>
        <dbReference type="ChEBI" id="CHEBI:49883"/>
    </ligand>
</feature>
<name>A0ABM1HXB9_POLDO</name>
<dbReference type="Gene3D" id="3.40.50.150">
    <property type="entry name" value="Vaccinia Virus protein VP39"/>
    <property type="match status" value="1"/>
</dbReference>
<keyword evidence="6 10" id="KW-0479">Metal-binding</keyword>
<comment type="domain">
    <text evidence="10">The twin Cx2C motifs are involved in the recognition by the mitochondrial MIA40-ERV1 disulfide relay system. The formation of 2 disulfide bonds in the Cx2C motifs through dithiol/disulfide exchange reactions effectively traps the protein in the mitochondrial intermembrane space.</text>
</comment>
<evidence type="ECO:0000256" key="7">
    <source>
        <dbReference type="ARBA" id="ARBA00023004"/>
    </source>
</evidence>
<evidence type="ECO:0000256" key="8">
    <source>
        <dbReference type="ARBA" id="ARBA00023014"/>
    </source>
</evidence>
<feature type="domain" description="Anamorsin C-terminal" evidence="11">
    <location>
        <begin position="249"/>
        <end position="282"/>
    </location>
</feature>
<evidence type="ECO:0000256" key="2">
    <source>
        <dbReference type="ARBA" id="ARBA00008169"/>
    </source>
</evidence>
<comment type="subcellular location">
    <subcellularLocation>
        <location evidence="10">Cytoplasm</location>
    </subcellularLocation>
    <subcellularLocation>
        <location evidence="10">Mitochondrion intermembrane space</location>
    </subcellularLocation>
</comment>
<feature type="binding site" evidence="10">
    <location>
        <position position="231"/>
    </location>
    <ligand>
        <name>[2Fe-2S] cluster</name>
        <dbReference type="ChEBI" id="CHEBI:190135"/>
    </ligand>
</feature>
<comment type="domain">
    <text evidence="10">The C-terminal domain binds 2 Fe-S clusters but is otherwise mostly in an intrinsically disordered conformation.</text>
</comment>
<dbReference type="HAMAP" id="MF_03115">
    <property type="entry name" value="Anamorsin"/>
    <property type="match status" value="1"/>
</dbReference>
<keyword evidence="4 10" id="KW-0963">Cytoplasm</keyword>
<evidence type="ECO:0000256" key="6">
    <source>
        <dbReference type="ARBA" id="ARBA00022723"/>
    </source>
</evidence>
<dbReference type="Proteomes" id="UP000694924">
    <property type="component" value="Unplaced"/>
</dbReference>
<keyword evidence="5 10" id="KW-0001">2Fe-2S</keyword>
<comment type="cofactor">
    <cofactor evidence="10">
        <name>[2Fe-2S] cluster</name>
        <dbReference type="ChEBI" id="CHEBI:190135"/>
    </cofactor>
</comment>
<evidence type="ECO:0000313" key="13">
    <source>
        <dbReference type="Proteomes" id="UP000694924"/>
    </source>
</evidence>
<feature type="binding site" evidence="10">
    <location>
        <position position="233"/>
    </location>
    <ligand>
        <name>[2Fe-2S] cluster</name>
        <dbReference type="ChEBI" id="CHEBI:190135"/>
    </ligand>
</feature>
<keyword evidence="13" id="KW-1185">Reference proteome</keyword>
<keyword evidence="7 10" id="KW-0408">Iron</keyword>
<feature type="binding site" evidence="10">
    <location>
        <position position="219"/>
    </location>
    <ligand>
        <name>[2Fe-2S] cluster</name>
        <dbReference type="ChEBI" id="CHEBI:190135"/>
    </ligand>
</feature>
<proteinExistence type="inferred from homology"/>
<keyword evidence="9 10" id="KW-0496">Mitochondrion</keyword>
<sequence>MTNIIKSEDQVLVLLGDEVTFDGISNFDSKIKTLVCKIDQISIIPTNEVKKANYNRSSIDVIILVLKKPLLHDNEMFVELLKLLKVNGKLIIYEPLLLESTPESDTTFKNRLSKLKLSGFIVKDTQPKKLDVEIAELLPNLFEDVSNVYEIIAQKPSFEIGSSMPLTFKTKQTNVWKLNNIEDYLEEDNLTDENDLINEDELLDEDDIVKPDITSLKVCGTTGKRKACKDCSCGLAEELNGKAENQGIQKSSCGNCYLGDAFRCASCPYLGMPAFKPGEKVVLHENQLIVDT</sequence>
<dbReference type="Pfam" id="PF05093">
    <property type="entry name" value="CIAPIN1"/>
    <property type="match status" value="1"/>
</dbReference>
<evidence type="ECO:0000313" key="14">
    <source>
        <dbReference type="RefSeq" id="XP_015172606.1"/>
    </source>
</evidence>
<comment type="function">
    <text evidence="10">Component of the cytosolic iron-sulfur (Fe-S) protein assembly (CIA) machinery. Required for the maturation of extramitochondrial Fe-S proteins. Part of an electron transfer chain functioning in an early step of cytosolic Fe-S biogenesis, facilitating the de novo assembly of a [4Fe-4S] cluster on the cytosolic Fe-S scaffold complex. Electrons are transferred from NADPH via a FAD- and FMN-containing diflavin oxidoreductase. Together with the diflavin oxidoreductase, also required for the assembly of the diferric tyrosyl radical cofactor of ribonucleotide reductase (RNR), probably by providing electrons for reduction during radical cofactor maturation in the catalytic small subunit.</text>
</comment>
<evidence type="ECO:0000256" key="3">
    <source>
        <dbReference type="ARBA" id="ARBA00022485"/>
    </source>
</evidence>
<evidence type="ECO:0000256" key="5">
    <source>
        <dbReference type="ARBA" id="ARBA00022714"/>
    </source>
</evidence>
<dbReference type="InterPro" id="IPR046408">
    <property type="entry name" value="CIAPIN1"/>
</dbReference>
<feature type="binding site" evidence="10">
    <location>
        <position position="264"/>
    </location>
    <ligand>
        <name>[4Fe-4S] cluster</name>
        <dbReference type="ChEBI" id="CHEBI:49883"/>
    </ligand>
</feature>
<feature type="short sequence motif" description="Cx2C motif 1" evidence="10">
    <location>
        <begin position="253"/>
        <end position="256"/>
    </location>
</feature>
<protein>
    <recommendedName>
        <fullName evidence="10">Anamorsin homolog</fullName>
    </recommendedName>
    <alternativeName>
        <fullName evidence="10">Fe-S cluster assembly protein DRE2 homolog</fullName>
    </alternativeName>
</protein>
<feature type="binding site" evidence="10">
    <location>
        <position position="228"/>
    </location>
    <ligand>
        <name>[2Fe-2S] cluster</name>
        <dbReference type="ChEBI" id="CHEBI:190135"/>
    </ligand>
</feature>
<evidence type="ECO:0000256" key="4">
    <source>
        <dbReference type="ARBA" id="ARBA00022490"/>
    </source>
</evidence>
<feature type="binding site" evidence="10">
    <location>
        <position position="256"/>
    </location>
    <ligand>
        <name>[4Fe-4S] cluster</name>
        <dbReference type="ChEBI" id="CHEBI:49883"/>
    </ligand>
</feature>
<evidence type="ECO:0000256" key="9">
    <source>
        <dbReference type="ARBA" id="ARBA00023128"/>
    </source>
</evidence>
<dbReference type="RefSeq" id="XP_015172606.1">
    <property type="nucleotide sequence ID" value="XM_015317120.1"/>
</dbReference>
<evidence type="ECO:0000256" key="1">
    <source>
        <dbReference type="ARBA" id="ARBA00001966"/>
    </source>
</evidence>
<feature type="region of interest" description="Fe-S binding site B" evidence="10">
    <location>
        <begin position="253"/>
        <end position="267"/>
    </location>
</feature>
<comment type="caution">
    <text evidence="10">Lacks conserved residue(s) required for the propagation of feature annotation.</text>
</comment>
<comment type="similarity">
    <text evidence="2 10">Belongs to the anamorsin family.</text>
</comment>
<keyword evidence="8 10" id="KW-0411">Iron-sulfur</keyword>
<dbReference type="PANTHER" id="PTHR13273">
    <property type="entry name" value="ANAMORSIN"/>
    <property type="match status" value="1"/>
</dbReference>
<dbReference type="PANTHER" id="PTHR13273:SF14">
    <property type="entry name" value="ANAMORSIN"/>
    <property type="match status" value="1"/>
</dbReference>
<accession>A0ABM1HXB9</accession>
<comment type="cofactor">
    <cofactor evidence="1 10">
        <name>[4Fe-4S] cluster</name>
        <dbReference type="ChEBI" id="CHEBI:49883"/>
    </cofactor>
</comment>
<feature type="domain" description="Anamorsin N-terminal" evidence="12">
    <location>
        <begin position="9"/>
        <end position="163"/>
    </location>
</feature>
<dbReference type="GeneID" id="107064435"/>
<gene>
    <name evidence="14" type="primary">LOC107064435</name>
</gene>
<organism evidence="13 14">
    <name type="scientific">Polistes dominula</name>
    <name type="common">European paper wasp</name>
    <name type="synonym">Vespa dominula</name>
    <dbReference type="NCBI Taxonomy" id="743375"/>
    <lineage>
        <taxon>Eukaryota</taxon>
        <taxon>Metazoa</taxon>
        <taxon>Ecdysozoa</taxon>
        <taxon>Arthropoda</taxon>
        <taxon>Hexapoda</taxon>
        <taxon>Insecta</taxon>
        <taxon>Pterygota</taxon>
        <taxon>Neoptera</taxon>
        <taxon>Endopterygota</taxon>
        <taxon>Hymenoptera</taxon>
        <taxon>Apocrita</taxon>
        <taxon>Aculeata</taxon>
        <taxon>Vespoidea</taxon>
        <taxon>Vespidae</taxon>
        <taxon>Polistinae</taxon>
        <taxon>Polistini</taxon>
        <taxon>Polistes</taxon>
    </lineage>
</organism>
<evidence type="ECO:0000259" key="11">
    <source>
        <dbReference type="Pfam" id="PF05093"/>
    </source>
</evidence>
<comment type="subunit">
    <text evidence="10">Monomer.</text>
</comment>
<comment type="domain">
    <text evidence="10">The N-terminal domain has structural similarity with S-adenosyl-L-methionine-dependent methyltransferases, but does not bind S-adenosyl-L-methionine. It is required for correct assembly of the 2 Fe-S clusters.</text>
</comment>
<reference evidence="14" key="1">
    <citation type="submission" date="2025-08" db="UniProtKB">
        <authorList>
            <consortium name="RefSeq"/>
        </authorList>
    </citation>
    <scope>IDENTIFICATION</scope>
    <source>
        <tissue evidence="14">Whole body</tissue>
    </source>
</reference>